<dbReference type="GO" id="GO:0070775">
    <property type="term" value="C:H3 histone acetyltransferase complex"/>
    <property type="evidence" value="ECO:0007669"/>
    <property type="project" value="EnsemblFungi"/>
</dbReference>
<dbReference type="eggNOG" id="KOG1508">
    <property type="taxonomic scope" value="Eukaryota"/>
</dbReference>
<dbReference type="Proteomes" id="UP000001640">
    <property type="component" value="Chromosome 1"/>
</dbReference>
<dbReference type="RefSeq" id="XP_003673032.1">
    <property type="nucleotide sequence ID" value="XM_003672984.1"/>
</dbReference>
<dbReference type="GO" id="GO:0006303">
    <property type="term" value="P:double-strand break repair via nonhomologous end joining"/>
    <property type="evidence" value="ECO:0007669"/>
    <property type="project" value="EnsemblFungi"/>
</dbReference>
<organism evidence="3 4">
    <name type="scientific">Naumovozyma castellii</name>
    <name type="common">Yeast</name>
    <name type="synonym">Saccharomyces castellii</name>
    <dbReference type="NCBI Taxonomy" id="27288"/>
    <lineage>
        <taxon>Eukaryota</taxon>
        <taxon>Fungi</taxon>
        <taxon>Dikarya</taxon>
        <taxon>Ascomycota</taxon>
        <taxon>Saccharomycotina</taxon>
        <taxon>Saccharomycetes</taxon>
        <taxon>Saccharomycetales</taxon>
        <taxon>Saccharomycetaceae</taxon>
        <taxon>Naumovozyma</taxon>
    </lineage>
</organism>
<dbReference type="KEGG" id="ncs:NCAS_0A00810"/>
<evidence type="ECO:0000313" key="3">
    <source>
        <dbReference type="EMBL" id="CCC66641.1"/>
    </source>
</evidence>
<dbReference type="HOGENOM" id="CLU_072852_0_0_1"/>
<keyword evidence="4" id="KW-1185">Reference proteome</keyword>
<dbReference type="GO" id="GO:0005829">
    <property type="term" value="C:cytosol"/>
    <property type="evidence" value="ECO:0007669"/>
    <property type="project" value="EnsemblFungi"/>
</dbReference>
<dbReference type="GO" id="GO:0042802">
    <property type="term" value="F:identical protein binding"/>
    <property type="evidence" value="ECO:0007669"/>
    <property type="project" value="EnsemblFungi"/>
</dbReference>
<proteinExistence type="inferred from homology"/>
<comment type="similarity">
    <text evidence="1">Belongs to the nucleosome assembly protein (NAP) family.</text>
</comment>
<feature type="compositionally biased region" description="Acidic residues" evidence="2">
    <location>
        <begin position="289"/>
        <end position="306"/>
    </location>
</feature>
<dbReference type="GO" id="GO:0010698">
    <property type="term" value="F:acetyltransferase activator activity"/>
    <property type="evidence" value="ECO:0007669"/>
    <property type="project" value="EnsemblFungi"/>
</dbReference>
<dbReference type="InterPro" id="IPR037231">
    <property type="entry name" value="NAP-like_sf"/>
</dbReference>
<evidence type="ECO:0000256" key="1">
    <source>
        <dbReference type="ARBA" id="ARBA00009947"/>
    </source>
</evidence>
<dbReference type="OrthoDB" id="19419at2759"/>
<name>G0V5A5_NAUCA</name>
<dbReference type="OMA" id="RFTFEFK"/>
<dbReference type="Gene3D" id="3.30.1120.90">
    <property type="entry name" value="Nucleosome assembly protein"/>
    <property type="match status" value="1"/>
</dbReference>
<dbReference type="FunCoup" id="G0V5A5">
    <property type="interactions" value="649"/>
</dbReference>
<evidence type="ECO:0000313" key="4">
    <source>
        <dbReference type="Proteomes" id="UP000001640"/>
    </source>
</evidence>
<feature type="region of interest" description="Disordered" evidence="2">
    <location>
        <begin position="289"/>
        <end position="330"/>
    </location>
</feature>
<dbReference type="InParanoid" id="G0V5A5"/>
<dbReference type="GO" id="GO:0005634">
    <property type="term" value="C:nucleus"/>
    <property type="evidence" value="ECO:0007669"/>
    <property type="project" value="EnsemblFungi"/>
</dbReference>
<dbReference type="GO" id="GO:0042393">
    <property type="term" value="F:histone binding"/>
    <property type="evidence" value="ECO:0007669"/>
    <property type="project" value="EnsemblFungi"/>
</dbReference>
<dbReference type="GO" id="GO:0006335">
    <property type="term" value="P:DNA replication-dependent chromatin assembly"/>
    <property type="evidence" value="ECO:0007669"/>
    <property type="project" value="EnsemblFungi"/>
</dbReference>
<dbReference type="GeneID" id="96900130"/>
<accession>G0V5A5</accession>
<evidence type="ECO:0008006" key="5">
    <source>
        <dbReference type="Google" id="ProtNLM"/>
    </source>
</evidence>
<evidence type="ECO:0000256" key="2">
    <source>
        <dbReference type="SAM" id="MobiDB-lite"/>
    </source>
</evidence>
<dbReference type="SUPFAM" id="SSF143113">
    <property type="entry name" value="NAP-like"/>
    <property type="match status" value="1"/>
</dbReference>
<dbReference type="PANTHER" id="PTHR11875">
    <property type="entry name" value="TESTIS-SPECIFIC Y-ENCODED PROTEIN"/>
    <property type="match status" value="1"/>
</dbReference>
<protein>
    <recommendedName>
        <fullName evidence="5">Vacuolar protein sorting-associated protein 75</fullName>
    </recommendedName>
</protein>
<dbReference type="STRING" id="1064592.G0V5A5"/>
<dbReference type="EMBL" id="HE576752">
    <property type="protein sequence ID" value="CCC66641.1"/>
    <property type="molecule type" value="Genomic_DNA"/>
</dbReference>
<reference evidence="3 4" key="1">
    <citation type="journal article" date="2011" name="Proc. Natl. Acad. Sci. U.S.A.">
        <title>Evolutionary erosion of yeast sex chromosomes by mating-type switching accidents.</title>
        <authorList>
            <person name="Gordon J.L."/>
            <person name="Armisen D."/>
            <person name="Proux-Wera E."/>
            <person name="Oheigeartaigh S.S."/>
            <person name="Byrne K.P."/>
            <person name="Wolfe K.H."/>
        </authorList>
    </citation>
    <scope>NUCLEOTIDE SEQUENCE [LARGE SCALE GENOMIC DNA]</scope>
    <source>
        <strain evidence="4">ATCC 76901 / BCRC 22586 / CBS 4309 / NBRC 1992 / NRRL Y-12630</strain>
    </source>
</reference>
<dbReference type="InterPro" id="IPR002164">
    <property type="entry name" value="NAP_family"/>
</dbReference>
<dbReference type="GO" id="GO:0006334">
    <property type="term" value="P:nucleosome assembly"/>
    <property type="evidence" value="ECO:0007669"/>
    <property type="project" value="EnsemblFungi"/>
</dbReference>
<dbReference type="AlphaFoldDB" id="G0V5A5"/>
<gene>
    <name evidence="3" type="primary">NCAS0A00810</name>
    <name evidence="3" type="ordered locus">NCAS_0A00810</name>
</gene>
<sequence>MKRNYKIYQMSFLETKENYKELNKDEYDRRFHKAVCLRITHSPWKPCLRLLTTILYSNRDAFLGLADCEVEIETIDNDVERFKLNKLKPFYEKRDKYIDNIDDFWKVVLSQNTDFANYIRASDFKYVDNITKVVVKWLIWDENSNADINVRDFSITFHFKGIEHDFPEQSITKVFKMTKMQSNKDFDDDDEAGEDNETIGVEEVLTSEPVDIEWPQSYESINPSLIEDKRSPQGKKNYRQGMKSFFGWFKWTGKKPGKEFPHGEDLASLLCDDIYPYCVKYYTEAQRDLEDEYSDSEDDNSDEEPLDLPKPEGEDEDGESDKLASKKRRV</sequence>
<reference key="2">
    <citation type="submission" date="2011-08" db="EMBL/GenBank/DDBJ databases">
        <title>Genome sequence of Naumovozyma castellii.</title>
        <authorList>
            <person name="Gordon J.L."/>
            <person name="Armisen D."/>
            <person name="Proux-Wera E."/>
            <person name="OhEigeartaigh S.S."/>
            <person name="Byrne K.P."/>
            <person name="Wolfe K.H."/>
        </authorList>
    </citation>
    <scope>NUCLEOTIDE SEQUENCE</scope>
    <source>
        <strain>Type strain:CBS 4309</strain>
    </source>
</reference>